<name>A0A074VEA0_AURM1</name>
<keyword evidence="2" id="KW-0808">Transferase</keyword>
<dbReference type="EMBL" id="KL584850">
    <property type="protein sequence ID" value="KEQ59045.1"/>
    <property type="molecule type" value="Genomic_DNA"/>
</dbReference>
<dbReference type="GO" id="GO:0008080">
    <property type="term" value="F:N-acetyltransferase activity"/>
    <property type="evidence" value="ECO:0007669"/>
    <property type="project" value="InterPro"/>
</dbReference>
<dbReference type="GO" id="GO:1905502">
    <property type="term" value="F:acetyl-CoA binding"/>
    <property type="evidence" value="ECO:0007669"/>
    <property type="project" value="TreeGrafter"/>
</dbReference>
<dbReference type="InterPro" id="IPR039840">
    <property type="entry name" value="NAA80"/>
</dbReference>
<proteinExistence type="predicted"/>
<reference evidence="2 3" key="1">
    <citation type="journal article" date="2014" name="BMC Genomics">
        <title>Genome sequencing of four Aureobasidium pullulans varieties: biotechnological potential, stress tolerance, and description of new species.</title>
        <authorList>
            <person name="Gostin Ar C."/>
            <person name="Ohm R.A."/>
            <person name="Kogej T."/>
            <person name="Sonjak S."/>
            <person name="Turk M."/>
            <person name="Zajc J."/>
            <person name="Zalar P."/>
            <person name="Grube M."/>
            <person name="Sun H."/>
            <person name="Han J."/>
            <person name="Sharma A."/>
            <person name="Chiniquy J."/>
            <person name="Ngan C.Y."/>
            <person name="Lipzen A."/>
            <person name="Barry K."/>
            <person name="Grigoriev I.V."/>
            <person name="Gunde-Cimerman N."/>
        </authorList>
    </citation>
    <scope>NUCLEOTIDE SEQUENCE [LARGE SCALE GENOMIC DNA]</scope>
    <source>
        <strain evidence="2 3">CBS 110374</strain>
    </source>
</reference>
<sequence length="171" mass="18647">MSNLQPTISLAAHEHLPAITELITQAYKPYTHRLNGKKPAPMTADYSALIDSSCLYILSASAPSSTSASISTTSSTPPTVLGCISLEVDAKSEALEINNLAISPSSQGKGYGKLLMKFAEDVAADKGLKKLELYTNVKMVENLALYKKLGYREVGRWEQDGFERVFFLKEV</sequence>
<keyword evidence="2" id="KW-0012">Acyltransferase</keyword>
<dbReference type="AlphaFoldDB" id="A0A074VEA0"/>
<protein>
    <submittedName>
        <fullName evidence="2">Acyl-CoA N-acyltransferase</fullName>
    </submittedName>
</protein>
<dbReference type="RefSeq" id="XP_040876068.1">
    <property type="nucleotide sequence ID" value="XM_041026998.1"/>
</dbReference>
<dbReference type="Pfam" id="PF00583">
    <property type="entry name" value="Acetyltransf_1"/>
    <property type="match status" value="1"/>
</dbReference>
<evidence type="ECO:0000313" key="3">
    <source>
        <dbReference type="Proteomes" id="UP000030672"/>
    </source>
</evidence>
<evidence type="ECO:0000313" key="2">
    <source>
        <dbReference type="EMBL" id="KEQ59045.1"/>
    </source>
</evidence>
<dbReference type="PROSITE" id="PS51186">
    <property type="entry name" value="GNAT"/>
    <property type="match status" value="1"/>
</dbReference>
<dbReference type="InterPro" id="IPR016181">
    <property type="entry name" value="Acyl_CoA_acyltransferase"/>
</dbReference>
<dbReference type="PANTHER" id="PTHR13538:SF4">
    <property type="entry name" value="N-ALPHA-ACETYLTRANSFERASE 80"/>
    <property type="match status" value="1"/>
</dbReference>
<dbReference type="HOGENOM" id="CLU_139687_0_0_1"/>
<dbReference type="Gene3D" id="3.40.630.30">
    <property type="match status" value="1"/>
</dbReference>
<gene>
    <name evidence="2" type="ORF">M437DRAFT_78500</name>
</gene>
<dbReference type="GO" id="GO:0005737">
    <property type="term" value="C:cytoplasm"/>
    <property type="evidence" value="ECO:0007669"/>
    <property type="project" value="TreeGrafter"/>
</dbReference>
<dbReference type="Proteomes" id="UP000030672">
    <property type="component" value="Unassembled WGS sequence"/>
</dbReference>
<dbReference type="CDD" id="cd04301">
    <property type="entry name" value="NAT_SF"/>
    <property type="match status" value="1"/>
</dbReference>
<keyword evidence="3" id="KW-1185">Reference proteome</keyword>
<dbReference type="GeneID" id="63920371"/>
<evidence type="ECO:0000259" key="1">
    <source>
        <dbReference type="PROSITE" id="PS51186"/>
    </source>
</evidence>
<accession>A0A074VEA0</accession>
<dbReference type="InterPro" id="IPR000182">
    <property type="entry name" value="GNAT_dom"/>
</dbReference>
<feature type="domain" description="N-acetyltransferase" evidence="1">
    <location>
        <begin position="6"/>
        <end position="171"/>
    </location>
</feature>
<dbReference type="SUPFAM" id="SSF55729">
    <property type="entry name" value="Acyl-CoA N-acyltransferases (Nat)"/>
    <property type="match status" value="1"/>
</dbReference>
<organism evidence="2 3">
    <name type="scientific">Aureobasidium melanogenum (strain CBS 110374)</name>
    <name type="common">Aureobasidium pullulans var. melanogenum</name>
    <dbReference type="NCBI Taxonomy" id="1043003"/>
    <lineage>
        <taxon>Eukaryota</taxon>
        <taxon>Fungi</taxon>
        <taxon>Dikarya</taxon>
        <taxon>Ascomycota</taxon>
        <taxon>Pezizomycotina</taxon>
        <taxon>Dothideomycetes</taxon>
        <taxon>Dothideomycetidae</taxon>
        <taxon>Dothideales</taxon>
        <taxon>Saccotheciaceae</taxon>
        <taxon>Aureobasidium</taxon>
    </lineage>
</organism>
<dbReference type="PANTHER" id="PTHR13538">
    <property type="entry name" value="N-ACETYLTRANSFERASE 6"/>
    <property type="match status" value="1"/>
</dbReference>